<comment type="caution">
    <text evidence="1">The sequence shown here is derived from an EMBL/GenBank/DDBJ whole genome shotgun (WGS) entry which is preliminary data.</text>
</comment>
<organism evidence="1 2">
    <name type="scientific">Solanum commersonii</name>
    <name type="common">Commerson's wild potato</name>
    <name type="synonym">Commerson's nightshade</name>
    <dbReference type="NCBI Taxonomy" id="4109"/>
    <lineage>
        <taxon>Eukaryota</taxon>
        <taxon>Viridiplantae</taxon>
        <taxon>Streptophyta</taxon>
        <taxon>Embryophyta</taxon>
        <taxon>Tracheophyta</taxon>
        <taxon>Spermatophyta</taxon>
        <taxon>Magnoliopsida</taxon>
        <taxon>eudicotyledons</taxon>
        <taxon>Gunneridae</taxon>
        <taxon>Pentapetalae</taxon>
        <taxon>asterids</taxon>
        <taxon>lamiids</taxon>
        <taxon>Solanales</taxon>
        <taxon>Solanaceae</taxon>
        <taxon>Solanoideae</taxon>
        <taxon>Solaneae</taxon>
        <taxon>Solanum</taxon>
    </lineage>
</organism>
<sequence length="207" mass="22866">MGKRVQCDSSAINAVLGCTTRLEDNCLYKIRLMTLENMKKQRAPLISDDTPKWLEFGIAIEKKDLNVAARDDIAKEMLIWAKQRQASLPFLVLITELCRWARVPRDAKKDVEVIPTSFADIRRIEVEYVKNQAKKKKAASVDSSPIVDTDSLHVEVYLPNSAPVPSGTSSVVPSDIASSSTTALPLRTAVVAVSWTSLTQDALLRIG</sequence>
<dbReference type="OrthoDB" id="1306244at2759"/>
<keyword evidence="2" id="KW-1185">Reference proteome</keyword>
<dbReference type="PANTHER" id="PTHR33180:SF31">
    <property type="entry name" value="POLYPROTEIN PROTEIN"/>
    <property type="match status" value="1"/>
</dbReference>
<accession>A0A9J5WZ46</accession>
<dbReference type="Proteomes" id="UP000824120">
    <property type="component" value="Chromosome 10"/>
</dbReference>
<dbReference type="PANTHER" id="PTHR33180">
    <property type="entry name" value="PHOTOSYSTEM II CP43 REACTION CENTER PROTEIN"/>
    <property type="match status" value="1"/>
</dbReference>
<dbReference type="EMBL" id="JACXVP010000010">
    <property type="protein sequence ID" value="KAG5580517.1"/>
    <property type="molecule type" value="Genomic_DNA"/>
</dbReference>
<evidence type="ECO:0000313" key="2">
    <source>
        <dbReference type="Proteomes" id="UP000824120"/>
    </source>
</evidence>
<gene>
    <name evidence="1" type="ORF">H5410_051144</name>
</gene>
<dbReference type="AlphaFoldDB" id="A0A9J5WZ46"/>
<protein>
    <submittedName>
        <fullName evidence="1">Uncharacterized protein</fullName>
    </submittedName>
</protein>
<reference evidence="1 2" key="1">
    <citation type="submission" date="2020-09" db="EMBL/GenBank/DDBJ databases">
        <title>De no assembly of potato wild relative species, Solanum commersonii.</title>
        <authorList>
            <person name="Cho K."/>
        </authorList>
    </citation>
    <scope>NUCLEOTIDE SEQUENCE [LARGE SCALE GENOMIC DNA]</scope>
    <source>
        <strain evidence="1">LZ3.2</strain>
        <tissue evidence="1">Leaf</tissue>
    </source>
</reference>
<proteinExistence type="predicted"/>
<evidence type="ECO:0000313" key="1">
    <source>
        <dbReference type="EMBL" id="KAG5580517.1"/>
    </source>
</evidence>
<name>A0A9J5WZ46_SOLCO</name>